<dbReference type="SUPFAM" id="SSF52218">
    <property type="entry name" value="Flavoproteins"/>
    <property type="match status" value="1"/>
</dbReference>
<dbReference type="RefSeq" id="WP_144991076.1">
    <property type="nucleotide sequence ID" value="NZ_VNJK01000001.1"/>
</dbReference>
<dbReference type="EMBL" id="VNJK01000001">
    <property type="protein sequence ID" value="TVX94029.1"/>
    <property type="molecule type" value="Genomic_DNA"/>
</dbReference>
<dbReference type="InterPro" id="IPR051545">
    <property type="entry name" value="NAD(P)H_dehydrogenase_qn"/>
</dbReference>
<gene>
    <name evidence="4" type="ORF">FPZ44_13775</name>
</gene>
<evidence type="ECO:0000313" key="5">
    <source>
        <dbReference type="Proteomes" id="UP000318102"/>
    </source>
</evidence>
<accession>A0A559J2C0</accession>
<proteinExistence type="inferred from homology"/>
<protein>
    <submittedName>
        <fullName evidence="4">NAD(P)H-dependent oxidoreductase</fullName>
    </submittedName>
</protein>
<evidence type="ECO:0000256" key="2">
    <source>
        <dbReference type="ARBA" id="ARBA00023002"/>
    </source>
</evidence>
<dbReference type="OrthoDB" id="9798454at2"/>
<dbReference type="AlphaFoldDB" id="A0A559J2C0"/>
<dbReference type="PANTHER" id="PTHR10204">
    <property type="entry name" value="NAD P H OXIDOREDUCTASE-RELATED"/>
    <property type="match status" value="1"/>
</dbReference>
<evidence type="ECO:0000259" key="3">
    <source>
        <dbReference type="Pfam" id="PF02525"/>
    </source>
</evidence>
<evidence type="ECO:0000256" key="1">
    <source>
        <dbReference type="ARBA" id="ARBA00006252"/>
    </source>
</evidence>
<dbReference type="InterPro" id="IPR029039">
    <property type="entry name" value="Flavoprotein-like_sf"/>
</dbReference>
<dbReference type="Proteomes" id="UP000318102">
    <property type="component" value="Unassembled WGS sequence"/>
</dbReference>
<keyword evidence="2" id="KW-0560">Oxidoreductase</keyword>
<comment type="similarity">
    <text evidence="1">Belongs to the NAD(P)H dehydrogenase (quinone) family.</text>
</comment>
<reference evidence="4 5" key="1">
    <citation type="submission" date="2019-07" db="EMBL/GenBank/DDBJ databases">
        <authorList>
            <person name="Kim J."/>
        </authorList>
    </citation>
    <scope>NUCLEOTIDE SEQUENCE [LARGE SCALE GENOMIC DNA]</scope>
    <source>
        <strain evidence="4 5">N4</strain>
    </source>
</reference>
<dbReference type="GO" id="GO:0005829">
    <property type="term" value="C:cytosol"/>
    <property type="evidence" value="ECO:0007669"/>
    <property type="project" value="TreeGrafter"/>
</dbReference>
<keyword evidence="5" id="KW-1185">Reference proteome</keyword>
<dbReference type="InterPro" id="IPR003680">
    <property type="entry name" value="Flavodoxin_fold"/>
</dbReference>
<comment type="caution">
    <text evidence="4">The sequence shown here is derived from an EMBL/GenBank/DDBJ whole genome shotgun (WGS) entry which is preliminary data.</text>
</comment>
<dbReference type="Gene3D" id="3.40.50.360">
    <property type="match status" value="1"/>
</dbReference>
<feature type="domain" description="Flavodoxin-like fold" evidence="3">
    <location>
        <begin position="3"/>
        <end position="179"/>
    </location>
</feature>
<dbReference type="Pfam" id="PF02525">
    <property type="entry name" value="Flavodoxin_2"/>
    <property type="match status" value="1"/>
</dbReference>
<evidence type="ECO:0000313" key="4">
    <source>
        <dbReference type="EMBL" id="TVX94029.1"/>
    </source>
</evidence>
<name>A0A559J2C0_9BACL</name>
<dbReference type="PANTHER" id="PTHR10204:SF34">
    <property type="entry name" value="NAD(P)H DEHYDROGENASE [QUINONE] 1 ISOFORM 1"/>
    <property type="match status" value="1"/>
</dbReference>
<sequence length="197" mass="22158">MTNVLVISAHPNSDSFNHGVLDEAVSELQSLGHEIQIRDLYSLQFDPVMTFEDLANSKEGTARGDVLAEQELVLWADTLLIIYPLWWAGLPALLKGYIDRVFSYGFAYSMDDNGLHKLLTGKKALLVTTMGNSESHYRQVGMFEALQKTIDEGIFDFVGIQVLEHRYFESVPTVDDTTRGNMLENVKEMIRTHIASS</sequence>
<organism evidence="4 5">
    <name type="scientific">Paenibacillus agilis</name>
    <dbReference type="NCBI Taxonomy" id="3020863"/>
    <lineage>
        <taxon>Bacteria</taxon>
        <taxon>Bacillati</taxon>
        <taxon>Bacillota</taxon>
        <taxon>Bacilli</taxon>
        <taxon>Bacillales</taxon>
        <taxon>Paenibacillaceae</taxon>
        <taxon>Paenibacillus</taxon>
    </lineage>
</organism>
<dbReference type="GO" id="GO:0003955">
    <property type="term" value="F:NAD(P)H dehydrogenase (quinone) activity"/>
    <property type="evidence" value="ECO:0007669"/>
    <property type="project" value="TreeGrafter"/>
</dbReference>